<reference evidence="1" key="1">
    <citation type="journal article" date="2014" name="Front. Microbiol.">
        <title>High frequency of phylogenetically diverse reductive dehalogenase-homologous genes in deep subseafloor sedimentary metagenomes.</title>
        <authorList>
            <person name="Kawai M."/>
            <person name="Futagami T."/>
            <person name="Toyoda A."/>
            <person name="Takaki Y."/>
            <person name="Nishi S."/>
            <person name="Hori S."/>
            <person name="Arai W."/>
            <person name="Tsubouchi T."/>
            <person name="Morono Y."/>
            <person name="Uchiyama I."/>
            <person name="Ito T."/>
            <person name="Fujiyama A."/>
            <person name="Inagaki F."/>
            <person name="Takami H."/>
        </authorList>
    </citation>
    <scope>NUCLEOTIDE SEQUENCE</scope>
    <source>
        <strain evidence="1">Expedition CK06-06</strain>
    </source>
</reference>
<dbReference type="EMBL" id="BARU01042087">
    <property type="protein sequence ID" value="GAH81058.1"/>
    <property type="molecule type" value="Genomic_DNA"/>
</dbReference>
<organism evidence="1">
    <name type="scientific">marine sediment metagenome</name>
    <dbReference type="NCBI Taxonomy" id="412755"/>
    <lineage>
        <taxon>unclassified sequences</taxon>
        <taxon>metagenomes</taxon>
        <taxon>ecological metagenomes</taxon>
    </lineage>
</organism>
<feature type="non-terminal residue" evidence="1">
    <location>
        <position position="46"/>
    </location>
</feature>
<comment type="caution">
    <text evidence="1">The sequence shown here is derived from an EMBL/GenBank/DDBJ whole genome shotgun (WGS) entry which is preliminary data.</text>
</comment>
<dbReference type="AlphaFoldDB" id="X1KG70"/>
<proteinExistence type="predicted"/>
<sequence>MTEPQDYLDLDAAGFLMIALGHLVKAREKLDQEPPSLPVYHATRET</sequence>
<evidence type="ECO:0000313" key="1">
    <source>
        <dbReference type="EMBL" id="GAH81058.1"/>
    </source>
</evidence>
<gene>
    <name evidence="1" type="ORF">S03H2_64740</name>
</gene>
<protein>
    <submittedName>
        <fullName evidence="1">Uncharacterized protein</fullName>
    </submittedName>
</protein>
<accession>X1KG70</accession>
<name>X1KG70_9ZZZZ</name>